<accession>A0AA88UKJ2</accession>
<evidence type="ECO:0000256" key="1">
    <source>
        <dbReference type="SAM" id="Coils"/>
    </source>
</evidence>
<feature type="domain" description="Ty3 transposon capsid-like protein" evidence="2">
    <location>
        <begin position="51"/>
        <end position="182"/>
    </location>
</feature>
<proteinExistence type="predicted"/>
<dbReference type="Pfam" id="PF19259">
    <property type="entry name" value="Ty3_capsid"/>
    <property type="match status" value="1"/>
</dbReference>
<reference evidence="3" key="1">
    <citation type="submission" date="2022-12" db="EMBL/GenBank/DDBJ databases">
        <title>Draft genome assemblies for two species of Escallonia (Escalloniales).</title>
        <authorList>
            <person name="Chanderbali A."/>
            <person name="Dervinis C."/>
            <person name="Anghel I."/>
            <person name="Soltis D."/>
            <person name="Soltis P."/>
            <person name="Zapata F."/>
        </authorList>
    </citation>
    <scope>NUCLEOTIDE SEQUENCE</scope>
    <source>
        <strain evidence="3">UCBG92.1500</strain>
        <tissue evidence="3">Leaf</tissue>
    </source>
</reference>
<feature type="coiled-coil region" evidence="1">
    <location>
        <begin position="19"/>
        <end position="46"/>
    </location>
</feature>
<gene>
    <name evidence="3" type="ORF">RJ640_022496</name>
</gene>
<protein>
    <recommendedName>
        <fullName evidence="2">Ty3 transposon capsid-like protein domain-containing protein</fullName>
    </recommendedName>
</protein>
<name>A0AA88UKJ2_9ASTE</name>
<evidence type="ECO:0000313" key="4">
    <source>
        <dbReference type="Proteomes" id="UP001187471"/>
    </source>
</evidence>
<dbReference type="InterPro" id="IPR045358">
    <property type="entry name" value="Ty3_capsid"/>
</dbReference>
<organism evidence="3 4">
    <name type="scientific">Escallonia rubra</name>
    <dbReference type="NCBI Taxonomy" id="112253"/>
    <lineage>
        <taxon>Eukaryota</taxon>
        <taxon>Viridiplantae</taxon>
        <taxon>Streptophyta</taxon>
        <taxon>Embryophyta</taxon>
        <taxon>Tracheophyta</taxon>
        <taxon>Spermatophyta</taxon>
        <taxon>Magnoliopsida</taxon>
        <taxon>eudicotyledons</taxon>
        <taxon>Gunneridae</taxon>
        <taxon>Pentapetalae</taxon>
        <taxon>asterids</taxon>
        <taxon>campanulids</taxon>
        <taxon>Escalloniales</taxon>
        <taxon>Escalloniaceae</taxon>
        <taxon>Escallonia</taxon>
    </lineage>
</organism>
<dbReference type="EMBL" id="JAVXUO010000852">
    <property type="protein sequence ID" value="KAK2988545.1"/>
    <property type="molecule type" value="Genomic_DNA"/>
</dbReference>
<dbReference type="Proteomes" id="UP001187471">
    <property type="component" value="Unassembled WGS sequence"/>
</dbReference>
<keyword evidence="4" id="KW-1185">Reference proteome</keyword>
<sequence>MEAQFADHFDAIDDQLLGLKETASEIPELKLAVDQLKEEIPEARKAEQFFEFNHVDETSKVNFASIHFEGQVEYWYSAYIKVKKRVLWPEFVKDLHARFAKLFKDNVVREFHKLRQKSSVKAYYNDFETIWSMMVSEGCQIAEEYFTHSFISGLKEEIRLEVEKFETSDLSRAIYLARKHGASLQQSWHAPRTASRPSLPTST</sequence>
<keyword evidence="1" id="KW-0175">Coiled coil</keyword>
<evidence type="ECO:0000259" key="2">
    <source>
        <dbReference type="Pfam" id="PF19259"/>
    </source>
</evidence>
<dbReference type="AlphaFoldDB" id="A0AA88UKJ2"/>
<comment type="caution">
    <text evidence="3">The sequence shown here is derived from an EMBL/GenBank/DDBJ whole genome shotgun (WGS) entry which is preliminary data.</text>
</comment>
<evidence type="ECO:0000313" key="3">
    <source>
        <dbReference type="EMBL" id="KAK2988545.1"/>
    </source>
</evidence>